<evidence type="ECO:0000256" key="7">
    <source>
        <dbReference type="SAM" id="Phobius"/>
    </source>
</evidence>
<dbReference type="Proteomes" id="UP001302367">
    <property type="component" value="Chromosome 3"/>
</dbReference>
<dbReference type="PROSITE" id="PS50850">
    <property type="entry name" value="MFS"/>
    <property type="match status" value="1"/>
</dbReference>
<keyword evidence="3 7" id="KW-0812">Transmembrane</keyword>
<dbReference type="InterPro" id="IPR011701">
    <property type="entry name" value="MFS"/>
</dbReference>
<feature type="domain" description="Major facilitator superfamily (MFS) profile" evidence="8">
    <location>
        <begin position="39"/>
        <end position="552"/>
    </location>
</feature>
<dbReference type="Gene3D" id="1.20.1720.10">
    <property type="entry name" value="Multidrug resistance protein D"/>
    <property type="match status" value="1"/>
</dbReference>
<accession>A0A2G5I1X3</accession>
<dbReference type="PANTHER" id="PTHR23501">
    <property type="entry name" value="MAJOR FACILITATOR SUPERFAMILY"/>
    <property type="match status" value="1"/>
</dbReference>
<evidence type="ECO:0000256" key="3">
    <source>
        <dbReference type="ARBA" id="ARBA00022692"/>
    </source>
</evidence>
<dbReference type="EMBL" id="CP134186">
    <property type="protein sequence ID" value="WPA99477.1"/>
    <property type="molecule type" value="Genomic_DNA"/>
</dbReference>
<reference evidence="9 11" key="1">
    <citation type="submission" date="2015-10" db="EMBL/GenBank/DDBJ databases">
        <title>The cercosporin biosynthetic gene cluster was horizontally transferred to several fungal lineages and shown to be expanded in Cercospora beticola based on microsynteny with recipient genomes.</title>
        <authorList>
            <person name="De Jonge R."/>
            <person name="Ebert M.K."/>
            <person name="Suttle J.C."/>
            <person name="Jurick Ii W.M."/>
            <person name="Secor G.A."/>
            <person name="Thomma B.P."/>
            <person name="Van De Peer Y."/>
            <person name="Bolton M.D."/>
        </authorList>
    </citation>
    <scope>NUCLEOTIDE SEQUENCE [LARGE SCALE GENOMIC DNA]</scope>
    <source>
        <strain evidence="9 11">09-40</strain>
    </source>
</reference>
<evidence type="ECO:0000256" key="6">
    <source>
        <dbReference type="SAM" id="MobiDB-lite"/>
    </source>
</evidence>
<evidence type="ECO:0000256" key="4">
    <source>
        <dbReference type="ARBA" id="ARBA00022989"/>
    </source>
</evidence>
<dbReference type="CDD" id="cd17502">
    <property type="entry name" value="MFS_Azr1_MDR_like"/>
    <property type="match status" value="1"/>
</dbReference>
<proteinExistence type="predicted"/>
<dbReference type="FunFam" id="1.20.1720.10:FF:000012">
    <property type="entry name" value="MFS toxin efflux pump (AflT)"/>
    <property type="match status" value="1"/>
</dbReference>
<feature type="transmembrane region" description="Helical" evidence="7">
    <location>
        <begin position="161"/>
        <end position="180"/>
    </location>
</feature>
<evidence type="ECO:0000259" key="8">
    <source>
        <dbReference type="PROSITE" id="PS50850"/>
    </source>
</evidence>
<evidence type="ECO:0000313" key="11">
    <source>
        <dbReference type="Proteomes" id="UP000230605"/>
    </source>
</evidence>
<dbReference type="OrthoDB" id="10021397at2759"/>
<name>A0A2G5I1X3_CERBT</name>
<gene>
    <name evidence="9" type="ORF">CB0940_02347</name>
    <name evidence="10" type="ORF">RHO25_004094</name>
</gene>
<feature type="transmembrane region" description="Helical" evidence="7">
    <location>
        <begin position="260"/>
        <end position="281"/>
    </location>
</feature>
<dbReference type="InterPro" id="IPR020846">
    <property type="entry name" value="MFS_dom"/>
</dbReference>
<feature type="transmembrane region" description="Helical" evidence="7">
    <location>
        <begin position="36"/>
        <end position="62"/>
    </location>
</feature>
<dbReference type="SUPFAM" id="SSF103473">
    <property type="entry name" value="MFS general substrate transporter"/>
    <property type="match status" value="1"/>
</dbReference>
<feature type="transmembrane region" description="Helical" evidence="7">
    <location>
        <begin position="301"/>
        <end position="322"/>
    </location>
</feature>
<dbReference type="PANTHER" id="PTHR23501:SF177">
    <property type="entry name" value="MAJOR FACILITATOR SUPERFAMILY (MFS) PROFILE DOMAIN-CONTAINING PROTEIN-RELATED"/>
    <property type="match status" value="1"/>
</dbReference>
<feature type="transmembrane region" description="Helical" evidence="7">
    <location>
        <begin position="399"/>
        <end position="422"/>
    </location>
</feature>
<evidence type="ECO:0000256" key="1">
    <source>
        <dbReference type="ARBA" id="ARBA00004141"/>
    </source>
</evidence>
<reference evidence="10 12" key="2">
    <citation type="submission" date="2023-09" db="EMBL/GenBank/DDBJ databases">
        <title>Complete-Gapless Cercospora beticola genome.</title>
        <authorList>
            <person name="Wyatt N.A."/>
            <person name="Spanner R.E."/>
            <person name="Bolton M.D."/>
        </authorList>
    </citation>
    <scope>NUCLEOTIDE SEQUENCE [LARGE SCALE GENOMIC DNA]</scope>
    <source>
        <strain evidence="10">Cb09-40</strain>
    </source>
</reference>
<comment type="subcellular location">
    <subcellularLocation>
        <location evidence="1">Membrane</location>
        <topology evidence="1">Multi-pass membrane protein</topology>
    </subcellularLocation>
</comment>
<dbReference type="Proteomes" id="UP000230605">
    <property type="component" value="Chromosome 3"/>
</dbReference>
<dbReference type="GO" id="GO:0022857">
    <property type="term" value="F:transmembrane transporter activity"/>
    <property type="evidence" value="ECO:0007669"/>
    <property type="project" value="InterPro"/>
</dbReference>
<feature type="transmembrane region" description="Helical" evidence="7">
    <location>
        <begin position="74"/>
        <end position="92"/>
    </location>
</feature>
<dbReference type="EMBL" id="LKMD01000101">
    <property type="protein sequence ID" value="PIA98751.1"/>
    <property type="molecule type" value="Genomic_DNA"/>
</dbReference>
<feature type="transmembrane region" description="Helical" evidence="7">
    <location>
        <begin position="232"/>
        <end position="254"/>
    </location>
</feature>
<dbReference type="FunFam" id="1.20.1250.20:FF:000196">
    <property type="entry name" value="MFS toxin efflux pump (AflT)"/>
    <property type="match status" value="1"/>
</dbReference>
<dbReference type="GO" id="GO:0005886">
    <property type="term" value="C:plasma membrane"/>
    <property type="evidence" value="ECO:0007669"/>
    <property type="project" value="TreeGrafter"/>
</dbReference>
<feature type="transmembrane region" description="Helical" evidence="7">
    <location>
        <begin position="104"/>
        <end position="123"/>
    </location>
</feature>
<dbReference type="AlphaFoldDB" id="A0A2G5I1X3"/>
<keyword evidence="2" id="KW-0813">Transport</keyword>
<dbReference type="Pfam" id="PF07690">
    <property type="entry name" value="MFS_1"/>
    <property type="match status" value="1"/>
</dbReference>
<dbReference type="Gene3D" id="1.20.1250.20">
    <property type="entry name" value="MFS general substrate transporter like domains"/>
    <property type="match status" value="1"/>
</dbReference>
<feature type="region of interest" description="Disordered" evidence="6">
    <location>
        <begin position="1"/>
        <end position="27"/>
    </location>
</feature>
<feature type="compositionally biased region" description="Polar residues" evidence="6">
    <location>
        <begin position="1"/>
        <end position="12"/>
    </location>
</feature>
<organism evidence="9 11">
    <name type="scientific">Cercospora beticola</name>
    <name type="common">Sugarbeet leaf spot fungus</name>
    <dbReference type="NCBI Taxonomy" id="122368"/>
    <lineage>
        <taxon>Eukaryota</taxon>
        <taxon>Fungi</taxon>
        <taxon>Dikarya</taxon>
        <taxon>Ascomycota</taxon>
        <taxon>Pezizomycotina</taxon>
        <taxon>Dothideomycetes</taxon>
        <taxon>Dothideomycetidae</taxon>
        <taxon>Mycosphaerellales</taxon>
        <taxon>Mycosphaerellaceae</taxon>
        <taxon>Cercospora</taxon>
    </lineage>
</organism>
<keyword evidence="4 7" id="KW-1133">Transmembrane helix</keyword>
<protein>
    <submittedName>
        <fullName evidence="9">Putative HC-toxin efflux carrier TOXA</fullName>
    </submittedName>
</protein>
<feature type="transmembrane region" description="Helical" evidence="7">
    <location>
        <begin position="129"/>
        <end position="149"/>
    </location>
</feature>
<sequence length="552" mass="58918">MTEAGQNSNKATPTAPHDAKNETPAPEPEYLRGTKLWLTAISLALCIFFAALDGTIVSTAIPQITSDFDSLADVGWYGSSFYLTTAAFQTVWGRLYKFFWLKSMFLLAIVIFELGSLICAVAPNSAAFIVGRAIAGVGASGLQSGVYTIPAFSVSAQWRPVFLAGMGVFYAVAACVGPLVGGAFTTGVTWRWCFWINLPLGAVTGGIILLLYKTPEQAAPPKMPVTQKLRQLNPLGVVLIIGAVTCYLLAVQYGGQSRPWGSSVVIGLLVGFVLVAALFVAEELWMSERALFQPRLFKFRAVTIGCPFLFFSSGVYSILLYYIPIYFQAVRGVSAASSGVRLLPFVLAMSISLIISGGILRKFGYYKPNLILGPLLASIGTGLIYTWSPDTSAGKWIGYQILVAIGMGITLQAPLLATQASVDKADTAPATSMVVFFQGLGGAIWVSAANCIFANELTKYLRRMAPSINTAQILSLDGASSLADSYTGSELQVVQDAYMHGLRCAYAIAIGCAGICCVLGCMAEWKKINVDAKLKAVASEDEVAQVTDENKA</sequence>
<evidence type="ECO:0000256" key="2">
    <source>
        <dbReference type="ARBA" id="ARBA00022448"/>
    </source>
</evidence>
<evidence type="ECO:0000256" key="5">
    <source>
        <dbReference type="ARBA" id="ARBA00023136"/>
    </source>
</evidence>
<feature type="transmembrane region" description="Helical" evidence="7">
    <location>
        <begin position="192"/>
        <end position="212"/>
    </location>
</feature>
<feature type="transmembrane region" description="Helical" evidence="7">
    <location>
        <begin position="342"/>
        <end position="360"/>
    </location>
</feature>
<feature type="transmembrane region" description="Helical" evidence="7">
    <location>
        <begin position="369"/>
        <end position="387"/>
    </location>
</feature>
<dbReference type="PRINTS" id="PR01036">
    <property type="entry name" value="TCRTETB"/>
</dbReference>
<keyword evidence="12" id="KW-1185">Reference proteome</keyword>
<feature type="transmembrane region" description="Helical" evidence="7">
    <location>
        <begin position="505"/>
        <end position="525"/>
    </location>
</feature>
<keyword evidence="5 7" id="KW-0472">Membrane</keyword>
<evidence type="ECO:0000313" key="10">
    <source>
        <dbReference type="EMBL" id="WPA99477.1"/>
    </source>
</evidence>
<feature type="transmembrane region" description="Helical" evidence="7">
    <location>
        <begin position="434"/>
        <end position="455"/>
    </location>
</feature>
<evidence type="ECO:0000313" key="12">
    <source>
        <dbReference type="Proteomes" id="UP001302367"/>
    </source>
</evidence>
<evidence type="ECO:0000313" key="9">
    <source>
        <dbReference type="EMBL" id="PIA98751.1"/>
    </source>
</evidence>
<dbReference type="InterPro" id="IPR036259">
    <property type="entry name" value="MFS_trans_sf"/>
</dbReference>